<accession>A0A2H0UJ75</accession>
<dbReference type="Proteomes" id="UP000230706">
    <property type="component" value="Unassembled WGS sequence"/>
</dbReference>
<dbReference type="AlphaFoldDB" id="A0A2H0UJ75"/>
<sequence length="134" mass="15498">MKATVKRISWFAVFATILAFSSHLFFGSVFASSDSPIKEIVIRDTFNSEKESHDIHGRIFIPSECHDVTVQVRDFDSDTVVIIIETWEQPYRECPDTAKLHPFQVSFFAPEKIKIRTLVDEKFYPTRVLVEEQA</sequence>
<proteinExistence type="predicted"/>
<evidence type="ECO:0000313" key="2">
    <source>
        <dbReference type="Proteomes" id="UP000230706"/>
    </source>
</evidence>
<name>A0A2H0UJ75_9BACT</name>
<gene>
    <name evidence="1" type="ORF">COU13_00850</name>
</gene>
<reference evidence="2" key="1">
    <citation type="submission" date="2017-09" db="EMBL/GenBank/DDBJ databases">
        <title>Depth-based differentiation of microbial function through sediment-hosted aquifers and enrichment of novel symbionts in the deep terrestrial subsurface.</title>
        <authorList>
            <person name="Probst A.J."/>
            <person name="Ladd B."/>
            <person name="Jarett J.K."/>
            <person name="Geller-Mcgrath D.E."/>
            <person name="Sieber C.M.K."/>
            <person name="Emerson J.B."/>
            <person name="Anantharaman K."/>
            <person name="Thomas B.C."/>
            <person name="Malmstrom R."/>
            <person name="Stieglmeier M."/>
            <person name="Klingl A."/>
            <person name="Woyke T."/>
            <person name="Ryan C.M."/>
            <person name="Banfield J.F."/>
        </authorList>
    </citation>
    <scope>NUCLEOTIDE SEQUENCE [LARGE SCALE GENOMIC DNA]</scope>
</reference>
<organism evidence="1 2">
    <name type="scientific">Candidatus Kaiserbacteria bacterium CG10_big_fil_rev_8_21_14_0_10_43_70</name>
    <dbReference type="NCBI Taxonomy" id="1974605"/>
    <lineage>
        <taxon>Bacteria</taxon>
        <taxon>Candidatus Kaiseribacteriota</taxon>
    </lineage>
</organism>
<evidence type="ECO:0000313" key="1">
    <source>
        <dbReference type="EMBL" id="PIR86452.1"/>
    </source>
</evidence>
<protein>
    <submittedName>
        <fullName evidence="1">Uncharacterized protein</fullName>
    </submittedName>
</protein>
<dbReference type="EMBL" id="PFBF01000016">
    <property type="protein sequence ID" value="PIR86452.1"/>
    <property type="molecule type" value="Genomic_DNA"/>
</dbReference>
<comment type="caution">
    <text evidence="1">The sequence shown here is derived from an EMBL/GenBank/DDBJ whole genome shotgun (WGS) entry which is preliminary data.</text>
</comment>